<gene>
    <name evidence="6" type="ORF">BT93_L0747</name>
</gene>
<dbReference type="AlphaFoldDB" id="A0A8T0CRT8"/>
<evidence type="ECO:0000256" key="1">
    <source>
        <dbReference type="ARBA" id="ARBA00004123"/>
    </source>
</evidence>
<comment type="caution">
    <text evidence="6">The sequence shown here is derived from an EMBL/GenBank/DDBJ whole genome shotgun (WGS) entry which is preliminary data.</text>
</comment>
<dbReference type="Gene3D" id="2.40.330.10">
    <property type="entry name" value="DNA-binding pseudobarrel domain"/>
    <property type="match status" value="1"/>
</dbReference>
<protein>
    <submittedName>
        <fullName evidence="6">Uncharacterized protein</fullName>
    </submittedName>
</protein>
<dbReference type="Proteomes" id="UP000806378">
    <property type="component" value="Unassembled WGS sequence"/>
</dbReference>
<evidence type="ECO:0000313" key="6">
    <source>
        <dbReference type="EMBL" id="KAF7849472.1"/>
    </source>
</evidence>
<proteinExistence type="predicted"/>
<dbReference type="InterPro" id="IPR015300">
    <property type="entry name" value="DNA-bd_pseudobarrel_sf"/>
</dbReference>
<evidence type="ECO:0000313" key="7">
    <source>
        <dbReference type="Proteomes" id="UP000806378"/>
    </source>
</evidence>
<dbReference type="EMBL" id="MU089772">
    <property type="protein sequence ID" value="KAF7849472.1"/>
    <property type="molecule type" value="Genomic_DNA"/>
</dbReference>
<comment type="subcellular location">
    <subcellularLocation>
        <location evidence="1">Nucleus</location>
    </subcellularLocation>
</comment>
<evidence type="ECO:0000256" key="2">
    <source>
        <dbReference type="ARBA" id="ARBA00023015"/>
    </source>
</evidence>
<evidence type="ECO:0000256" key="4">
    <source>
        <dbReference type="ARBA" id="ARBA00023163"/>
    </source>
</evidence>
<name>A0A8T0CRT8_CORYI</name>
<keyword evidence="2" id="KW-0805">Transcription regulation</keyword>
<sequence length="161" mass="18693">MAMNLIRFVNYMAVPMHIHRYGVWGGIEVQTAHHKIFERVPGSFPKAQVKKCPQIMSLIFQDKSWPLKLISHEHYGKLSACSATFMRETSLKVEDVCAFSSFIERDEILFRVSIFRTTDKTWVSNNTVQFDTIEEVLLLLTSGESRTYRITWPDSANWMKA</sequence>
<keyword evidence="5" id="KW-0539">Nucleus</keyword>
<dbReference type="GO" id="GO:0005634">
    <property type="term" value="C:nucleus"/>
    <property type="evidence" value="ECO:0007669"/>
    <property type="project" value="UniProtKB-SubCell"/>
</dbReference>
<reference evidence="6" key="1">
    <citation type="submission" date="2020-05" db="EMBL/GenBank/DDBJ databases">
        <title>WGS assembly of Corymbia citriodora subspecies variegata.</title>
        <authorList>
            <person name="Barry K."/>
            <person name="Hundley H."/>
            <person name="Shu S."/>
            <person name="Jenkins J."/>
            <person name="Grimwood J."/>
            <person name="Baten A."/>
        </authorList>
    </citation>
    <scope>NUCLEOTIDE SEQUENCE</scope>
    <source>
        <strain evidence="6">CV2-018</strain>
    </source>
</reference>
<dbReference type="SUPFAM" id="SSF101936">
    <property type="entry name" value="DNA-binding pseudobarrel domain"/>
    <property type="match status" value="1"/>
</dbReference>
<dbReference type="Gramene" id="rna-gnl|WGS:JABURB|Cocit.L0747.1">
    <property type="protein sequence ID" value="cds-KAF7849472.1"/>
    <property type="gene ID" value="gene-BT93_L0747"/>
</dbReference>
<organism evidence="6 7">
    <name type="scientific">Corymbia citriodora subsp. variegata</name>
    <dbReference type="NCBI Taxonomy" id="360336"/>
    <lineage>
        <taxon>Eukaryota</taxon>
        <taxon>Viridiplantae</taxon>
        <taxon>Streptophyta</taxon>
        <taxon>Embryophyta</taxon>
        <taxon>Tracheophyta</taxon>
        <taxon>Spermatophyta</taxon>
        <taxon>Magnoliopsida</taxon>
        <taxon>eudicotyledons</taxon>
        <taxon>Gunneridae</taxon>
        <taxon>Pentapetalae</taxon>
        <taxon>rosids</taxon>
        <taxon>malvids</taxon>
        <taxon>Myrtales</taxon>
        <taxon>Myrtaceae</taxon>
        <taxon>Myrtoideae</taxon>
        <taxon>Eucalypteae</taxon>
        <taxon>Corymbia</taxon>
    </lineage>
</organism>
<keyword evidence="4" id="KW-0804">Transcription</keyword>
<keyword evidence="7" id="KW-1185">Reference proteome</keyword>
<accession>A0A8T0CRT8</accession>
<dbReference type="GO" id="GO:0003677">
    <property type="term" value="F:DNA binding"/>
    <property type="evidence" value="ECO:0007669"/>
    <property type="project" value="UniProtKB-KW"/>
</dbReference>
<evidence type="ECO:0000256" key="3">
    <source>
        <dbReference type="ARBA" id="ARBA00023125"/>
    </source>
</evidence>
<evidence type="ECO:0000256" key="5">
    <source>
        <dbReference type="ARBA" id="ARBA00023242"/>
    </source>
</evidence>
<keyword evidence="3" id="KW-0238">DNA-binding</keyword>